<gene>
    <name evidence="1" type="ORF">TNIN_326561</name>
</gene>
<dbReference type="OrthoDB" id="6611281at2759"/>
<comment type="caution">
    <text evidence="1">The sequence shown here is derived from an EMBL/GenBank/DDBJ whole genome shotgun (WGS) entry which is preliminary data.</text>
</comment>
<accession>A0A8X6X0T1</accession>
<organism evidence="1 2">
    <name type="scientific">Trichonephila inaurata madagascariensis</name>
    <dbReference type="NCBI Taxonomy" id="2747483"/>
    <lineage>
        <taxon>Eukaryota</taxon>
        <taxon>Metazoa</taxon>
        <taxon>Ecdysozoa</taxon>
        <taxon>Arthropoda</taxon>
        <taxon>Chelicerata</taxon>
        <taxon>Arachnida</taxon>
        <taxon>Araneae</taxon>
        <taxon>Araneomorphae</taxon>
        <taxon>Entelegynae</taxon>
        <taxon>Araneoidea</taxon>
        <taxon>Nephilidae</taxon>
        <taxon>Trichonephila</taxon>
        <taxon>Trichonephila inaurata</taxon>
    </lineage>
</organism>
<dbReference type="EMBL" id="BMAV01004436">
    <property type="protein sequence ID" value="GFY44829.1"/>
    <property type="molecule type" value="Genomic_DNA"/>
</dbReference>
<keyword evidence="2" id="KW-1185">Reference proteome</keyword>
<proteinExistence type="predicted"/>
<name>A0A8X6X0T1_9ARAC</name>
<evidence type="ECO:0000313" key="1">
    <source>
        <dbReference type="EMBL" id="GFY44829.1"/>
    </source>
</evidence>
<evidence type="ECO:0008006" key="3">
    <source>
        <dbReference type="Google" id="ProtNLM"/>
    </source>
</evidence>
<dbReference type="AlphaFoldDB" id="A0A8X6X0T1"/>
<dbReference type="Proteomes" id="UP000886998">
    <property type="component" value="Unassembled WGS sequence"/>
</dbReference>
<sequence length="128" mass="14740">MNLAAKRRCLKNVRAGESVLRFRICQTTSVTVVQDIFARNFVKNHRIGINKQGGKQFQDTGCLGKNKSPGRKETKTPKGWKEFVICFTESLKSTRRAGAELAVPHTTVWRVFRKRLHPSRTDIRWSRL</sequence>
<reference evidence="1" key="1">
    <citation type="submission" date="2020-08" db="EMBL/GenBank/DDBJ databases">
        <title>Multicomponent nature underlies the extraordinary mechanical properties of spider dragline silk.</title>
        <authorList>
            <person name="Kono N."/>
            <person name="Nakamura H."/>
            <person name="Mori M."/>
            <person name="Yoshida Y."/>
            <person name="Ohtoshi R."/>
            <person name="Malay A.D."/>
            <person name="Moran D.A.P."/>
            <person name="Tomita M."/>
            <person name="Numata K."/>
            <person name="Arakawa K."/>
        </authorList>
    </citation>
    <scope>NUCLEOTIDE SEQUENCE</scope>
</reference>
<protein>
    <recommendedName>
        <fullName evidence="3">Transposase</fullName>
    </recommendedName>
</protein>
<evidence type="ECO:0000313" key="2">
    <source>
        <dbReference type="Proteomes" id="UP000886998"/>
    </source>
</evidence>